<feature type="compositionally biased region" description="Basic residues" evidence="1">
    <location>
        <begin position="87"/>
        <end position="97"/>
    </location>
</feature>
<comment type="caution">
    <text evidence="2">The sequence shown here is derived from an EMBL/GenBank/DDBJ whole genome shotgun (WGS) entry which is preliminary data.</text>
</comment>
<sequence>MQRMKGGASCTRPTTKDQGCLRSGDPTRHPSIHPFRGCSQTPGCRGENPGKRRPSLRKSTGGSRWAPDLENPASTATDLPKGEVGRRICKQTRKQKSRTQETKAENRKQKEPPKGPQNRQATKSHRNKEHEAGSIMLE</sequence>
<dbReference type="EMBL" id="BPVZ01000016">
    <property type="protein sequence ID" value="GKV00926.1"/>
    <property type="molecule type" value="Genomic_DNA"/>
</dbReference>
<feature type="region of interest" description="Disordered" evidence="1">
    <location>
        <begin position="1"/>
        <end position="138"/>
    </location>
</feature>
<feature type="compositionally biased region" description="Basic and acidic residues" evidence="1">
    <location>
        <begin position="98"/>
        <end position="113"/>
    </location>
</feature>
<reference evidence="2 3" key="1">
    <citation type="journal article" date="2021" name="Commun. Biol.">
        <title>The genome of Shorea leprosula (Dipterocarpaceae) highlights the ecological relevance of drought in aseasonal tropical rainforests.</title>
        <authorList>
            <person name="Ng K.K.S."/>
            <person name="Kobayashi M.J."/>
            <person name="Fawcett J.A."/>
            <person name="Hatakeyama M."/>
            <person name="Paape T."/>
            <person name="Ng C.H."/>
            <person name="Ang C.C."/>
            <person name="Tnah L.H."/>
            <person name="Lee C.T."/>
            <person name="Nishiyama T."/>
            <person name="Sese J."/>
            <person name="O'Brien M.J."/>
            <person name="Copetti D."/>
            <person name="Mohd Noor M.I."/>
            <person name="Ong R.C."/>
            <person name="Putra M."/>
            <person name="Sireger I.Z."/>
            <person name="Indrioko S."/>
            <person name="Kosugi Y."/>
            <person name="Izuno A."/>
            <person name="Isagi Y."/>
            <person name="Lee S.L."/>
            <person name="Shimizu K.K."/>
        </authorList>
    </citation>
    <scope>NUCLEOTIDE SEQUENCE [LARGE SCALE GENOMIC DNA]</scope>
    <source>
        <strain evidence="2">214</strain>
    </source>
</reference>
<keyword evidence="3" id="KW-1185">Reference proteome</keyword>
<evidence type="ECO:0000256" key="1">
    <source>
        <dbReference type="SAM" id="MobiDB-lite"/>
    </source>
</evidence>
<proteinExistence type="predicted"/>
<dbReference type="Proteomes" id="UP001054252">
    <property type="component" value="Unassembled WGS sequence"/>
</dbReference>
<gene>
    <name evidence="2" type="ORF">SLEP1_g13534</name>
</gene>
<protein>
    <submittedName>
        <fullName evidence="2">Uncharacterized protein</fullName>
    </submittedName>
</protein>
<evidence type="ECO:0000313" key="2">
    <source>
        <dbReference type="EMBL" id="GKV00926.1"/>
    </source>
</evidence>
<evidence type="ECO:0000313" key="3">
    <source>
        <dbReference type="Proteomes" id="UP001054252"/>
    </source>
</evidence>
<name>A0AAV5IMA9_9ROSI</name>
<accession>A0AAV5IMA9</accession>
<dbReference type="AlphaFoldDB" id="A0AAV5IMA9"/>
<organism evidence="2 3">
    <name type="scientific">Rubroshorea leprosula</name>
    <dbReference type="NCBI Taxonomy" id="152421"/>
    <lineage>
        <taxon>Eukaryota</taxon>
        <taxon>Viridiplantae</taxon>
        <taxon>Streptophyta</taxon>
        <taxon>Embryophyta</taxon>
        <taxon>Tracheophyta</taxon>
        <taxon>Spermatophyta</taxon>
        <taxon>Magnoliopsida</taxon>
        <taxon>eudicotyledons</taxon>
        <taxon>Gunneridae</taxon>
        <taxon>Pentapetalae</taxon>
        <taxon>rosids</taxon>
        <taxon>malvids</taxon>
        <taxon>Malvales</taxon>
        <taxon>Dipterocarpaceae</taxon>
        <taxon>Rubroshorea</taxon>
    </lineage>
</organism>